<sequence>MGIPNFAIFIFLALTLLIFTALIQFIFNPLGLGPEPDSVLKESFFTTPATSLSDLTLLIDGHEAFDSALAAIGRADKTVFVQTFIWKDDGIGKKIVNALISAADRGVKVSVKKDALGTFFELGDILKGRPSPVFANSGFKKHKNISVKVDPLSANDHSKYFIIDSDTVLFGGMNIADEYHNEWHDYMVMLKSRRWAPAFADKVLRSAPWPEGAPYVLATNDRRATEIRTAILQIIDHARQRIILEHAYFSDSKVIAAIIRAAQRGVQVDIVLPKNPGTHLYANMATINRLLESGRTGKLNVYIFPKMTHAKVALVDGTIAAVGSANLTPRSMMTTREATVFVHGANDDPFIKRLRGQLQADIALSERVAGPFKLTIKERLGAVAGKYIW</sequence>
<dbReference type="AlphaFoldDB" id="A0A3B1BII0"/>
<keyword evidence="1" id="KW-1133">Transmembrane helix</keyword>
<gene>
    <name evidence="3" type="ORF">MNBD_NITROSPINAE03-701</name>
</gene>
<dbReference type="Pfam" id="PF13091">
    <property type="entry name" value="PLDc_2"/>
    <property type="match status" value="2"/>
</dbReference>
<dbReference type="GO" id="GO:0032049">
    <property type="term" value="P:cardiolipin biosynthetic process"/>
    <property type="evidence" value="ECO:0007669"/>
    <property type="project" value="UniProtKB-ARBA"/>
</dbReference>
<feature type="domain" description="PLD phosphodiesterase" evidence="2">
    <location>
        <begin position="304"/>
        <end position="331"/>
    </location>
</feature>
<accession>A0A3B1BII0</accession>
<proteinExistence type="predicted"/>
<dbReference type="Gene3D" id="3.30.870.10">
    <property type="entry name" value="Endonuclease Chain A"/>
    <property type="match status" value="2"/>
</dbReference>
<dbReference type="SMART" id="SM00155">
    <property type="entry name" value="PLDc"/>
    <property type="match status" value="2"/>
</dbReference>
<feature type="transmembrane region" description="Helical" evidence="1">
    <location>
        <begin position="6"/>
        <end position="27"/>
    </location>
</feature>
<evidence type="ECO:0000313" key="3">
    <source>
        <dbReference type="EMBL" id="VAX18156.1"/>
    </source>
</evidence>
<feature type="domain" description="PLD phosphodiesterase" evidence="2">
    <location>
        <begin position="152"/>
        <end position="179"/>
    </location>
</feature>
<reference evidence="3" key="1">
    <citation type="submission" date="2018-06" db="EMBL/GenBank/DDBJ databases">
        <authorList>
            <person name="Zhirakovskaya E."/>
        </authorList>
    </citation>
    <scope>NUCLEOTIDE SEQUENCE</scope>
</reference>
<protein>
    <submittedName>
        <fullName evidence="3">Cardiolipin synthetase</fullName>
        <ecNumber evidence="3">2.7.8.-</ecNumber>
    </submittedName>
</protein>
<dbReference type="EMBL" id="UOGB01000101">
    <property type="protein sequence ID" value="VAX18156.1"/>
    <property type="molecule type" value="Genomic_DNA"/>
</dbReference>
<dbReference type="PANTHER" id="PTHR21248">
    <property type="entry name" value="CARDIOLIPIN SYNTHASE"/>
    <property type="match status" value="1"/>
</dbReference>
<dbReference type="InterPro" id="IPR025202">
    <property type="entry name" value="PLD-like_dom"/>
</dbReference>
<dbReference type="GO" id="GO:0016020">
    <property type="term" value="C:membrane"/>
    <property type="evidence" value="ECO:0007669"/>
    <property type="project" value="TreeGrafter"/>
</dbReference>
<evidence type="ECO:0000259" key="2">
    <source>
        <dbReference type="PROSITE" id="PS50035"/>
    </source>
</evidence>
<dbReference type="InterPro" id="IPR001736">
    <property type="entry name" value="PLipase_D/transphosphatidylase"/>
</dbReference>
<keyword evidence="3" id="KW-0808">Transferase</keyword>
<keyword evidence="1" id="KW-0472">Membrane</keyword>
<dbReference type="PANTHER" id="PTHR21248:SF23">
    <property type="entry name" value="CARDIOLIPIN SYNTHASE B"/>
    <property type="match status" value="1"/>
</dbReference>
<evidence type="ECO:0000256" key="1">
    <source>
        <dbReference type="SAM" id="Phobius"/>
    </source>
</evidence>
<organism evidence="3">
    <name type="scientific">hydrothermal vent metagenome</name>
    <dbReference type="NCBI Taxonomy" id="652676"/>
    <lineage>
        <taxon>unclassified sequences</taxon>
        <taxon>metagenomes</taxon>
        <taxon>ecological metagenomes</taxon>
    </lineage>
</organism>
<keyword evidence="1" id="KW-0812">Transmembrane</keyword>
<dbReference type="SUPFAM" id="SSF56024">
    <property type="entry name" value="Phospholipase D/nuclease"/>
    <property type="match status" value="2"/>
</dbReference>
<dbReference type="PROSITE" id="PS50035">
    <property type="entry name" value="PLD"/>
    <property type="match status" value="2"/>
</dbReference>
<name>A0A3B1BII0_9ZZZZ</name>
<dbReference type="GO" id="GO:0008808">
    <property type="term" value="F:cardiolipin synthase activity"/>
    <property type="evidence" value="ECO:0007669"/>
    <property type="project" value="TreeGrafter"/>
</dbReference>
<dbReference type="EC" id="2.7.8.-" evidence="3"/>